<dbReference type="AlphaFoldDB" id="A0A8X7C6S0"/>
<name>A0A8X7C6S0_9ARAC</name>
<comment type="caution">
    <text evidence="1">The sequence shown here is derived from an EMBL/GenBank/DDBJ whole genome shotgun (WGS) entry which is preliminary data.</text>
</comment>
<organism evidence="1 2">
    <name type="scientific">Trichonephila inaurata madagascariensis</name>
    <dbReference type="NCBI Taxonomy" id="2747483"/>
    <lineage>
        <taxon>Eukaryota</taxon>
        <taxon>Metazoa</taxon>
        <taxon>Ecdysozoa</taxon>
        <taxon>Arthropoda</taxon>
        <taxon>Chelicerata</taxon>
        <taxon>Arachnida</taxon>
        <taxon>Araneae</taxon>
        <taxon>Araneomorphae</taxon>
        <taxon>Entelegynae</taxon>
        <taxon>Araneoidea</taxon>
        <taxon>Nephilidae</taxon>
        <taxon>Trichonephila</taxon>
        <taxon>Trichonephila inaurata</taxon>
    </lineage>
</organism>
<dbReference type="EMBL" id="BMAV01009842">
    <property type="protein sequence ID" value="GFY54394.1"/>
    <property type="molecule type" value="Genomic_DNA"/>
</dbReference>
<dbReference type="Proteomes" id="UP000886998">
    <property type="component" value="Unassembled WGS sequence"/>
</dbReference>
<proteinExistence type="predicted"/>
<dbReference type="OrthoDB" id="6472712at2759"/>
<keyword evidence="2" id="KW-1185">Reference proteome</keyword>
<accession>A0A8X7C6S0</accession>
<evidence type="ECO:0000313" key="2">
    <source>
        <dbReference type="Proteomes" id="UP000886998"/>
    </source>
</evidence>
<reference evidence="1" key="1">
    <citation type="submission" date="2020-08" db="EMBL/GenBank/DDBJ databases">
        <title>Multicomponent nature underlies the extraordinary mechanical properties of spider dragline silk.</title>
        <authorList>
            <person name="Kono N."/>
            <person name="Nakamura H."/>
            <person name="Mori M."/>
            <person name="Yoshida Y."/>
            <person name="Ohtoshi R."/>
            <person name="Malay A.D."/>
            <person name="Moran D.A.P."/>
            <person name="Tomita M."/>
            <person name="Numata K."/>
            <person name="Arakawa K."/>
        </authorList>
    </citation>
    <scope>NUCLEOTIDE SEQUENCE</scope>
</reference>
<evidence type="ECO:0000313" key="1">
    <source>
        <dbReference type="EMBL" id="GFY54394.1"/>
    </source>
</evidence>
<gene>
    <name evidence="1" type="primary">AVEN_114503_1</name>
    <name evidence="1" type="ORF">TNIN_203861</name>
</gene>
<protein>
    <submittedName>
        <fullName evidence="1">Uncharacterized protein</fullName>
    </submittedName>
</protein>
<sequence length="309" mass="35838">MKNEFAFRIDTVILKHIRPDLKSLSDQELEDLLSEYIERCQTKDDFFSLDVVCYAQIKDSFWLGIFGDFELVIDKSTEYFNATKLCKEGADKLNTAKSMKENADSPVPLKISLLIDKGVSTGPPFKETPFEMAWLQRSHSKSQKRTLWKGSLTKLGSRTIAENRKGFRDWFTIDTLPKKRRKNKNAIINLDISTGDGTHWVCYYNDPKYDLVQYFYPFGEYMSDDYELPEEIEKYLKTSNKHVKYSSNFLQKPSSVKCGYEELSKKSNCVHRINGFTNDYASSEAINMFFYKDSSDAADSNFLKFEGRC</sequence>